<evidence type="ECO:0000313" key="2">
    <source>
        <dbReference type="EMBL" id="AYA36905.1"/>
    </source>
</evidence>
<dbReference type="Proteomes" id="UP000262802">
    <property type="component" value="Chromosome"/>
</dbReference>
<sequence>MTYRLRLPFVVFAVLLAFGMRPAAVLAQQAGVLPLPADPGRAARQQAPSARRGNVLLTLPFFEDFAGQREGAPNPDRWEPKGGVLVNERFSQAPPSRGIATFDGLNAQGKAYGTTSSFSFTDTLTSHPIDLSAVRPADRTYLSFFWQAGSIVGAPSAQSGTRPVFLQLEFLDNNENWVVVWRKPSQGVRTDFIQRFIAVNEARFLHANFRFRFRSSGNQFGTRDTWNLDYLVLDRNRDTTNVSYADVVLSRPLSSLLERYTAMPVWQYNAATNPAQELNDSTFTTFNNLDAGAVPPTPFSWTGTVRLLPAGAPSQFLTGGTSLGPGTRQFYIGGPVGTNPVPATSDPKRLEHSIYLSLLNSPANPRTAPNDTVRRITELSNYFAYDDGSAEGTTLLRQSEARATSRAMRFALNRPDQVRSVRFYFAGATAAPGTAVPTSVTLTFAVWEATGPNGLPAEQPKVTKSVTLRTDAAQGSTQEVTFDQPVPVSGNFYVGYIQPATNLFIQFGADLNSHQPRNAFYDNETGVWVVFSNRDVVPMLRPVMTGTVTSTRPPKTAASLLVYPNPSHGAVQVDGRYTRAALVDALGREVWQQPATEAGQAQLNLRAVSPGVYLLRLTLPDGSLSTHRVVLQP</sequence>
<dbReference type="RefSeq" id="WP_119444483.1">
    <property type="nucleotide sequence ID" value="NZ_CP032317.1"/>
</dbReference>
<organism evidence="2 3">
    <name type="scientific">Hymenobacter oligotrophus</name>
    <dbReference type="NCBI Taxonomy" id="2319843"/>
    <lineage>
        <taxon>Bacteria</taxon>
        <taxon>Pseudomonadati</taxon>
        <taxon>Bacteroidota</taxon>
        <taxon>Cytophagia</taxon>
        <taxon>Cytophagales</taxon>
        <taxon>Hymenobacteraceae</taxon>
        <taxon>Hymenobacter</taxon>
    </lineage>
</organism>
<evidence type="ECO:0000313" key="3">
    <source>
        <dbReference type="Proteomes" id="UP000262802"/>
    </source>
</evidence>
<accession>A0A3B7QZ66</accession>
<dbReference type="NCBIfam" id="TIGR04183">
    <property type="entry name" value="Por_Secre_tail"/>
    <property type="match status" value="1"/>
</dbReference>
<dbReference type="EMBL" id="CP032317">
    <property type="protein sequence ID" value="AYA36905.1"/>
    <property type="molecule type" value="Genomic_DNA"/>
</dbReference>
<gene>
    <name evidence="2" type="ORF">D3Y59_07450</name>
</gene>
<dbReference type="AlphaFoldDB" id="A0A3B7QZ66"/>
<proteinExistence type="predicted"/>
<protein>
    <submittedName>
        <fullName evidence="2">T9SS C-terminal target domain-containing protein</fullName>
    </submittedName>
</protein>
<name>A0A3B7QZ66_9BACT</name>
<keyword evidence="3" id="KW-1185">Reference proteome</keyword>
<dbReference type="KEGG" id="hyh:D3Y59_07450"/>
<dbReference type="InterPro" id="IPR026444">
    <property type="entry name" value="Secre_tail"/>
</dbReference>
<evidence type="ECO:0000259" key="1">
    <source>
        <dbReference type="Pfam" id="PF18962"/>
    </source>
</evidence>
<dbReference type="Pfam" id="PF18962">
    <property type="entry name" value="Por_Secre_tail"/>
    <property type="match status" value="1"/>
</dbReference>
<reference evidence="2 3" key="1">
    <citation type="submission" date="2018-09" db="EMBL/GenBank/DDBJ databases">
        <title>Hymenobacter medium sp. nov., isolated from R2A medium.</title>
        <authorList>
            <person name="Yingchao G."/>
        </authorList>
    </citation>
    <scope>NUCLEOTIDE SEQUENCE [LARGE SCALE GENOMIC DNA]</scope>
    <source>
        <strain evidence="3">sh-6</strain>
    </source>
</reference>
<dbReference type="OrthoDB" id="1488838at2"/>
<feature type="domain" description="Secretion system C-terminal sorting" evidence="1">
    <location>
        <begin position="562"/>
        <end position="623"/>
    </location>
</feature>